<evidence type="ECO:0000313" key="2">
    <source>
        <dbReference type="Proteomes" id="UP000198850"/>
    </source>
</evidence>
<dbReference type="OrthoDB" id="771053at2"/>
<dbReference type="Proteomes" id="UP000198850">
    <property type="component" value="Unassembled WGS sequence"/>
</dbReference>
<proteinExistence type="predicted"/>
<sequence length="86" mass="9575">MAKKNLGDIEDNNKNLSGVSALFNSPLKEVNTKVTKQAPQSEEEETVTYPLRLKKSSLKALKILGAQRGITVKELIMSVIKKEYDL</sequence>
<dbReference type="AlphaFoldDB" id="A0A1H3WMD8"/>
<dbReference type="EMBL" id="FNRA01000001">
    <property type="protein sequence ID" value="SDZ88337.1"/>
    <property type="molecule type" value="Genomic_DNA"/>
</dbReference>
<evidence type="ECO:0000313" key="1">
    <source>
        <dbReference type="EMBL" id="SDZ88337.1"/>
    </source>
</evidence>
<gene>
    <name evidence="1" type="ORF">SAMN05443550_101318</name>
</gene>
<evidence type="ECO:0008006" key="3">
    <source>
        <dbReference type="Google" id="ProtNLM"/>
    </source>
</evidence>
<keyword evidence="2" id="KW-1185">Reference proteome</keyword>
<dbReference type="STRING" id="425514.SAMN05443550_101318"/>
<organism evidence="1 2">
    <name type="scientific">Pedobacter hartonius</name>
    <dbReference type="NCBI Taxonomy" id="425514"/>
    <lineage>
        <taxon>Bacteria</taxon>
        <taxon>Pseudomonadati</taxon>
        <taxon>Bacteroidota</taxon>
        <taxon>Sphingobacteriia</taxon>
        <taxon>Sphingobacteriales</taxon>
        <taxon>Sphingobacteriaceae</taxon>
        <taxon>Pedobacter</taxon>
    </lineage>
</organism>
<protein>
    <recommendedName>
        <fullName evidence="3">ParG protein</fullName>
    </recommendedName>
</protein>
<accession>A0A1H3WMD8</accession>
<dbReference type="RefSeq" id="WP_090554482.1">
    <property type="nucleotide sequence ID" value="NZ_FNRA01000001.1"/>
</dbReference>
<reference evidence="1 2" key="1">
    <citation type="submission" date="2016-10" db="EMBL/GenBank/DDBJ databases">
        <authorList>
            <person name="de Groot N.N."/>
        </authorList>
    </citation>
    <scope>NUCLEOTIDE SEQUENCE [LARGE SCALE GENOMIC DNA]</scope>
    <source>
        <strain evidence="1 2">DSM 19033</strain>
    </source>
</reference>
<name>A0A1H3WMD8_9SPHI</name>